<dbReference type="PANTHER" id="PTHR12304:SF46">
    <property type="entry name" value="INOSINE-ADENOSINE-GUANOSINE-NUCLEOSIDE HYDROLASE"/>
    <property type="match status" value="1"/>
</dbReference>
<keyword evidence="1" id="KW-0378">Hydrolase</keyword>
<evidence type="ECO:0000313" key="4">
    <source>
        <dbReference type="EMBL" id="PCI95889.1"/>
    </source>
</evidence>
<gene>
    <name evidence="4" type="ORF">COB11_00790</name>
</gene>
<dbReference type="EMBL" id="NVUU01000006">
    <property type="protein sequence ID" value="PCI95889.1"/>
    <property type="molecule type" value="Genomic_DNA"/>
</dbReference>
<dbReference type="InterPro" id="IPR036452">
    <property type="entry name" value="Ribo_hydro-like"/>
</dbReference>
<dbReference type="Gene3D" id="3.90.245.10">
    <property type="entry name" value="Ribonucleoside hydrolase-like"/>
    <property type="match status" value="1"/>
</dbReference>
<dbReference type="GO" id="GO:0008477">
    <property type="term" value="F:purine nucleosidase activity"/>
    <property type="evidence" value="ECO:0007669"/>
    <property type="project" value="TreeGrafter"/>
</dbReference>
<organism evidence="4 5">
    <name type="scientific">Aerophobetes bacterium</name>
    <dbReference type="NCBI Taxonomy" id="2030807"/>
    <lineage>
        <taxon>Bacteria</taxon>
        <taxon>Candidatus Aerophobota</taxon>
    </lineage>
</organism>
<dbReference type="SUPFAM" id="SSF53590">
    <property type="entry name" value="Nucleoside hydrolase"/>
    <property type="match status" value="1"/>
</dbReference>
<comment type="caution">
    <text evidence="4">The sequence shown here is derived from an EMBL/GenBank/DDBJ whole genome shotgun (WGS) entry which is preliminary data.</text>
</comment>
<sequence>MKLLWDFPKKVLSLTFLCLNFVGCAKTETATPETKHVVVVTDAFFDDFLAISYLLESPYILVDALVVSGIGFCYLDAGAKNLANYLAYVKMPHIPISSLSNTGMCNEGSVPKAWLLDEQNLFGIHLKNSPKGPRQISGSDLIAEKVLRANSKVTLLCITALNNVAEFLLNYPYLHGKIEKIVIMGGAIYVPGNINTKFNGYLNDTAEYNIALDPCSAEVVFNADIPKVLCPLDVTDTLPLNRDIINEYRSYLTSDVGEFVNVLMHNVIKLNEDAKLMFWDAVAAAYLVDPSMFTTRKLNLVVNTTQGPDFGKTSINYDGSEIEVCTGINQDLFYKSFFHSMKSK</sequence>
<keyword evidence="2" id="KW-0326">Glycosidase</keyword>
<dbReference type="GO" id="GO:0005829">
    <property type="term" value="C:cytosol"/>
    <property type="evidence" value="ECO:0007669"/>
    <property type="project" value="TreeGrafter"/>
</dbReference>
<evidence type="ECO:0000256" key="2">
    <source>
        <dbReference type="ARBA" id="ARBA00023295"/>
    </source>
</evidence>
<evidence type="ECO:0000259" key="3">
    <source>
        <dbReference type="Pfam" id="PF01156"/>
    </source>
</evidence>
<dbReference type="AlphaFoldDB" id="A0A2A4YN30"/>
<accession>A0A2A4YN30</accession>
<reference evidence="5" key="1">
    <citation type="submission" date="2017-08" db="EMBL/GenBank/DDBJ databases">
        <title>A dynamic microbial community with high functional redundancy inhabits the cold, oxic subseafloor aquifer.</title>
        <authorList>
            <person name="Tully B.J."/>
            <person name="Wheat C.G."/>
            <person name="Glazer B.T."/>
            <person name="Huber J.A."/>
        </authorList>
    </citation>
    <scope>NUCLEOTIDE SEQUENCE [LARGE SCALE GENOMIC DNA]</scope>
</reference>
<dbReference type="InterPro" id="IPR023186">
    <property type="entry name" value="IUNH"/>
</dbReference>
<dbReference type="Pfam" id="PF01156">
    <property type="entry name" value="IU_nuc_hydro"/>
    <property type="match status" value="1"/>
</dbReference>
<protein>
    <recommendedName>
        <fullName evidence="3">Inosine/uridine-preferring nucleoside hydrolase domain-containing protein</fullName>
    </recommendedName>
</protein>
<feature type="domain" description="Inosine/uridine-preferring nucleoside hydrolase" evidence="3">
    <location>
        <begin position="40"/>
        <end position="335"/>
    </location>
</feature>
<dbReference type="Proteomes" id="UP000217838">
    <property type="component" value="Unassembled WGS sequence"/>
</dbReference>
<evidence type="ECO:0000313" key="5">
    <source>
        <dbReference type="Proteomes" id="UP000217838"/>
    </source>
</evidence>
<dbReference type="InterPro" id="IPR001910">
    <property type="entry name" value="Inosine/uridine_hydrolase_dom"/>
</dbReference>
<dbReference type="GO" id="GO:0006152">
    <property type="term" value="P:purine nucleoside catabolic process"/>
    <property type="evidence" value="ECO:0007669"/>
    <property type="project" value="TreeGrafter"/>
</dbReference>
<proteinExistence type="predicted"/>
<dbReference type="PANTHER" id="PTHR12304">
    <property type="entry name" value="INOSINE-URIDINE PREFERRING NUCLEOSIDE HYDROLASE"/>
    <property type="match status" value="1"/>
</dbReference>
<name>A0A2A4YN30_UNCAE</name>
<evidence type="ECO:0000256" key="1">
    <source>
        <dbReference type="ARBA" id="ARBA00022801"/>
    </source>
</evidence>